<feature type="domain" description="HTH lysR-type" evidence="5">
    <location>
        <begin position="1"/>
        <end position="59"/>
    </location>
</feature>
<dbReference type="FunFam" id="1.10.10.10:FF:000001">
    <property type="entry name" value="LysR family transcriptional regulator"/>
    <property type="match status" value="1"/>
</dbReference>
<dbReference type="GO" id="GO:0006351">
    <property type="term" value="P:DNA-templated transcription"/>
    <property type="evidence" value="ECO:0007669"/>
    <property type="project" value="TreeGrafter"/>
</dbReference>
<dbReference type="SUPFAM" id="SSF46785">
    <property type="entry name" value="Winged helix' DNA-binding domain"/>
    <property type="match status" value="1"/>
</dbReference>
<evidence type="ECO:0000313" key="6">
    <source>
        <dbReference type="EMBL" id="OON39462.1"/>
    </source>
</evidence>
<gene>
    <name evidence="6" type="ORF">BTJ39_14265</name>
</gene>
<dbReference type="InterPro" id="IPR005119">
    <property type="entry name" value="LysR_subst-bd"/>
</dbReference>
<dbReference type="CDD" id="cd08472">
    <property type="entry name" value="PBP2_CrgA_like_3"/>
    <property type="match status" value="1"/>
</dbReference>
<evidence type="ECO:0000256" key="1">
    <source>
        <dbReference type="ARBA" id="ARBA00009437"/>
    </source>
</evidence>
<evidence type="ECO:0000256" key="3">
    <source>
        <dbReference type="ARBA" id="ARBA00023125"/>
    </source>
</evidence>
<accession>A0A1S8YKK1</accession>
<dbReference type="Pfam" id="PF00126">
    <property type="entry name" value="HTH_1"/>
    <property type="match status" value="1"/>
</dbReference>
<dbReference type="InterPro" id="IPR058163">
    <property type="entry name" value="LysR-type_TF_proteobact-type"/>
</dbReference>
<keyword evidence="2" id="KW-0805">Transcription regulation</keyword>
<dbReference type="GO" id="GO:0043565">
    <property type="term" value="F:sequence-specific DNA binding"/>
    <property type="evidence" value="ECO:0007669"/>
    <property type="project" value="TreeGrafter"/>
</dbReference>
<dbReference type="Pfam" id="PF03466">
    <property type="entry name" value="LysR_substrate"/>
    <property type="match status" value="1"/>
</dbReference>
<dbReference type="PANTHER" id="PTHR30537:SF72">
    <property type="entry name" value="LYSR FAMILY TRANSCRIPTIONAL REGULATOR"/>
    <property type="match status" value="1"/>
</dbReference>
<dbReference type="InterPro" id="IPR036390">
    <property type="entry name" value="WH_DNA-bd_sf"/>
</dbReference>
<dbReference type="PROSITE" id="PS50931">
    <property type="entry name" value="HTH_LYSR"/>
    <property type="match status" value="1"/>
</dbReference>
<dbReference type="PANTHER" id="PTHR30537">
    <property type="entry name" value="HTH-TYPE TRANSCRIPTIONAL REGULATOR"/>
    <property type="match status" value="1"/>
</dbReference>
<keyword evidence="3" id="KW-0238">DNA-binding</keyword>
<name>A0A1S8YKK1_9GAMM</name>
<keyword evidence="7" id="KW-1185">Reference proteome</keyword>
<evidence type="ECO:0000313" key="7">
    <source>
        <dbReference type="Proteomes" id="UP000190667"/>
    </source>
</evidence>
<dbReference type="Gene3D" id="3.40.190.290">
    <property type="match status" value="1"/>
</dbReference>
<dbReference type="RefSeq" id="WP_078003395.1">
    <property type="nucleotide sequence ID" value="NZ_MRUL01000009.1"/>
</dbReference>
<dbReference type="FunFam" id="3.40.190.290:FF:000001">
    <property type="entry name" value="Transcriptional regulator, LysR family"/>
    <property type="match status" value="1"/>
</dbReference>
<dbReference type="PRINTS" id="PR00039">
    <property type="entry name" value="HTHLYSR"/>
</dbReference>
<dbReference type="InterPro" id="IPR036388">
    <property type="entry name" value="WH-like_DNA-bd_sf"/>
</dbReference>
<dbReference type="Gene3D" id="1.10.10.10">
    <property type="entry name" value="Winged helix-like DNA-binding domain superfamily/Winged helix DNA-binding domain"/>
    <property type="match status" value="1"/>
</dbReference>
<evidence type="ECO:0000256" key="2">
    <source>
        <dbReference type="ARBA" id="ARBA00023015"/>
    </source>
</evidence>
<protein>
    <submittedName>
        <fullName evidence="6">LysR family transcriptional regulator</fullName>
    </submittedName>
</protein>
<dbReference type="SUPFAM" id="SSF53850">
    <property type="entry name" value="Periplasmic binding protein-like II"/>
    <property type="match status" value="1"/>
</dbReference>
<sequence>MDRVDLFRIFVQAVQSNSFTRAASVMNMPRSSVSAAIAELETRVGVRLFHRTTRSISLTSHGCAFYELCQNAISAVEEAENMFKNDGAQASGNIKIDVPGRVGRLIISPALPDFFRQYPLISLDMGMSDRNVNLAEEGIDCALRVGVLANSSLVARKLGYLPLINVASPGYISKYGMPDSPDALSRHFMVSYASPTTGRVERWEWHEDGHAHFIAMQSLITVNNAEAYISCCLAGMGIIQIPQYDVQQHLDCGELVEILPDYLPAALPVSLLYPHRKHISQSLLLFIGWVEPLIKEKMHLN</sequence>
<dbReference type="OrthoDB" id="9810065at2"/>
<dbReference type="EMBL" id="MRUL01000009">
    <property type="protein sequence ID" value="OON39462.1"/>
    <property type="molecule type" value="Genomic_DNA"/>
</dbReference>
<reference evidence="6 7" key="1">
    <citation type="submission" date="2016-12" db="EMBL/GenBank/DDBJ databases">
        <title>Izhakiella australiana sp. nov. of genus Izhakiella isolated from Australian desert.</title>
        <authorList>
            <person name="Ji M."/>
        </authorList>
    </citation>
    <scope>NUCLEOTIDE SEQUENCE [LARGE SCALE GENOMIC DNA]</scope>
    <source>
        <strain evidence="6 7">D4N98</strain>
    </source>
</reference>
<dbReference type="AlphaFoldDB" id="A0A1S8YKK1"/>
<comment type="similarity">
    <text evidence="1">Belongs to the LysR transcriptional regulatory family.</text>
</comment>
<evidence type="ECO:0000256" key="4">
    <source>
        <dbReference type="ARBA" id="ARBA00023163"/>
    </source>
</evidence>
<dbReference type="STRING" id="1926881.BTJ39_14265"/>
<proteinExistence type="inferred from homology"/>
<dbReference type="InterPro" id="IPR000847">
    <property type="entry name" value="LysR_HTH_N"/>
</dbReference>
<evidence type="ECO:0000259" key="5">
    <source>
        <dbReference type="PROSITE" id="PS50931"/>
    </source>
</evidence>
<dbReference type="GO" id="GO:0003700">
    <property type="term" value="F:DNA-binding transcription factor activity"/>
    <property type="evidence" value="ECO:0007669"/>
    <property type="project" value="InterPro"/>
</dbReference>
<comment type="caution">
    <text evidence="6">The sequence shown here is derived from an EMBL/GenBank/DDBJ whole genome shotgun (WGS) entry which is preliminary data.</text>
</comment>
<dbReference type="Proteomes" id="UP000190667">
    <property type="component" value="Unassembled WGS sequence"/>
</dbReference>
<keyword evidence="4" id="KW-0804">Transcription</keyword>
<organism evidence="6 7">
    <name type="scientific">Izhakiella australiensis</name>
    <dbReference type="NCBI Taxonomy" id="1926881"/>
    <lineage>
        <taxon>Bacteria</taxon>
        <taxon>Pseudomonadati</taxon>
        <taxon>Pseudomonadota</taxon>
        <taxon>Gammaproteobacteria</taxon>
        <taxon>Enterobacterales</taxon>
        <taxon>Erwiniaceae</taxon>
        <taxon>Izhakiella</taxon>
    </lineage>
</organism>